<evidence type="ECO:0000313" key="3">
    <source>
        <dbReference type="Proteomes" id="UP000064967"/>
    </source>
</evidence>
<evidence type="ECO:0000313" key="2">
    <source>
        <dbReference type="EMBL" id="AKU97403.1"/>
    </source>
</evidence>
<proteinExistence type="predicted"/>
<accession>A0A0K1PV39</accession>
<dbReference type="KEGG" id="llu:AKJ09_04067"/>
<protein>
    <submittedName>
        <fullName evidence="2">Uncharacterized protein</fullName>
    </submittedName>
</protein>
<dbReference type="STRING" id="1391654.AKJ09_04067"/>
<organism evidence="2 3">
    <name type="scientific">Labilithrix luteola</name>
    <dbReference type="NCBI Taxonomy" id="1391654"/>
    <lineage>
        <taxon>Bacteria</taxon>
        <taxon>Pseudomonadati</taxon>
        <taxon>Myxococcota</taxon>
        <taxon>Polyangia</taxon>
        <taxon>Polyangiales</taxon>
        <taxon>Labilitrichaceae</taxon>
        <taxon>Labilithrix</taxon>
    </lineage>
</organism>
<feature type="region of interest" description="Disordered" evidence="1">
    <location>
        <begin position="119"/>
        <end position="157"/>
    </location>
</feature>
<reference evidence="2 3" key="1">
    <citation type="submission" date="2015-08" db="EMBL/GenBank/DDBJ databases">
        <authorList>
            <person name="Babu N.S."/>
            <person name="Beckwith C.J."/>
            <person name="Beseler K.G."/>
            <person name="Brison A."/>
            <person name="Carone J.V."/>
            <person name="Caskin T.P."/>
            <person name="Diamond M."/>
            <person name="Durham M.E."/>
            <person name="Foxe J.M."/>
            <person name="Go M."/>
            <person name="Henderson B.A."/>
            <person name="Jones I.B."/>
            <person name="McGettigan J.A."/>
            <person name="Micheletti S.J."/>
            <person name="Nasrallah M.E."/>
            <person name="Ortiz D."/>
            <person name="Piller C.R."/>
            <person name="Privatt S.R."/>
            <person name="Schneider S.L."/>
            <person name="Sharp S."/>
            <person name="Smith T.C."/>
            <person name="Stanton J.D."/>
            <person name="Ullery H.E."/>
            <person name="Wilson R.J."/>
            <person name="Serrano M.G."/>
            <person name="Buck G."/>
            <person name="Lee V."/>
            <person name="Wang Y."/>
            <person name="Carvalho R."/>
            <person name="Voegtly L."/>
            <person name="Shi R."/>
            <person name="Duckworth R."/>
            <person name="Johnson A."/>
            <person name="Loviza R."/>
            <person name="Walstead R."/>
            <person name="Shah Z."/>
            <person name="Kiflezghi M."/>
            <person name="Wade K."/>
            <person name="Ball S.L."/>
            <person name="Bradley K.W."/>
            <person name="Asai D.J."/>
            <person name="Bowman C.A."/>
            <person name="Russell D.A."/>
            <person name="Pope W.H."/>
            <person name="Jacobs-Sera D."/>
            <person name="Hendrix R.W."/>
            <person name="Hatfull G.F."/>
        </authorList>
    </citation>
    <scope>NUCLEOTIDE SEQUENCE [LARGE SCALE GENOMIC DNA]</scope>
    <source>
        <strain evidence="2 3">DSM 27648</strain>
    </source>
</reference>
<feature type="compositionally biased region" description="Pro residues" evidence="1">
    <location>
        <begin position="126"/>
        <end position="142"/>
    </location>
</feature>
<keyword evidence="3" id="KW-1185">Reference proteome</keyword>
<dbReference type="Proteomes" id="UP000064967">
    <property type="component" value="Chromosome"/>
</dbReference>
<name>A0A0K1PV39_9BACT</name>
<gene>
    <name evidence="2" type="ORF">AKJ09_04067</name>
</gene>
<dbReference type="EMBL" id="CP012333">
    <property type="protein sequence ID" value="AKU97403.1"/>
    <property type="molecule type" value="Genomic_DNA"/>
</dbReference>
<evidence type="ECO:0000256" key="1">
    <source>
        <dbReference type="SAM" id="MobiDB-lite"/>
    </source>
</evidence>
<sequence>MTALLIARTAAATERTTFGPATVDVTIGSSDDPHCPTETAFLDAVRASLAAAPGEEPPPAARFDIDVTSTPEGAIGHLVSRPEGGETSFERSVRGATCREAAEAIALVLVTSIHPLAAPVDLSSTPEPPPAPPPPPPQPPQTPAKRPAPKPPVHEGPVVFGLRASAGMLVGIQPGVTGGIDLEGVARLRRAPVELRLGGGVYLPTDKTVAGGTVEFWDVRPRADVCVSPEPAPGSRSVTLVFGGCGGASVDVVFTKARDFQLVASTTTVIPSLTVGGFGGVAFGPKRRFRAGVEGELGFPLAPATWNVISLGEVHRTSPVTVRPAGFFAVHFP</sequence>
<dbReference type="AlphaFoldDB" id="A0A0K1PV39"/>